<dbReference type="GO" id="GO:0016787">
    <property type="term" value="F:hydrolase activity"/>
    <property type="evidence" value="ECO:0007669"/>
    <property type="project" value="UniProtKB-KW"/>
</dbReference>
<accession>A0A9P8Y168</accession>
<dbReference type="InterPro" id="IPR029058">
    <property type="entry name" value="AB_hydrolase_fold"/>
</dbReference>
<name>A0A9P8Y168_9PEZI</name>
<dbReference type="InterPro" id="IPR050300">
    <property type="entry name" value="GDXG_lipolytic_enzyme"/>
</dbReference>
<evidence type="ECO:0000259" key="2">
    <source>
        <dbReference type="Pfam" id="PF07859"/>
    </source>
</evidence>
<evidence type="ECO:0000313" key="4">
    <source>
        <dbReference type="Proteomes" id="UP000756346"/>
    </source>
</evidence>
<dbReference type="RefSeq" id="XP_046008896.1">
    <property type="nucleotide sequence ID" value="XM_046151793.1"/>
</dbReference>
<sequence>MTTTNTPERTVYQPIHESLKARLDPEYVTFHEEVLQFIKPQEWEAWDPASRLKPSAVTRGSQMQVEVGNVTDYDIGSMQARVFTPAGEQPEAGWPVLVWLHGGGWVMGGLTSENGFLRHVCRYIGIAVVTINYRHAPEHRYPIAVEDSLAGYKWVLSRAADLQINLEKVVLGGLSAGGNLAAILSMKIIQAELPSKPRLLLLICPVIDNTADIKTGWIASQHAPWLTSTRMTWYRDMYLDADQASSWDASPCFATSELLSRNPKTFIMVAECDLLAPEALDYAHALSAAGVVVEHKVFPGATHSMLVLAGINERSRQVVHDACDHIASEVGHSYDRTTAPILPAN</sequence>
<proteinExistence type="predicted"/>
<dbReference type="SUPFAM" id="SSF53474">
    <property type="entry name" value="alpha/beta-Hydrolases"/>
    <property type="match status" value="1"/>
</dbReference>
<dbReference type="PANTHER" id="PTHR48081">
    <property type="entry name" value="AB HYDROLASE SUPERFAMILY PROTEIN C4A8.06C"/>
    <property type="match status" value="1"/>
</dbReference>
<dbReference type="AlphaFoldDB" id="A0A9P8Y168"/>
<dbReference type="Proteomes" id="UP000756346">
    <property type="component" value="Unassembled WGS sequence"/>
</dbReference>
<dbReference type="OrthoDB" id="408631at2759"/>
<organism evidence="3 4">
    <name type="scientific">Microdochium trichocladiopsis</name>
    <dbReference type="NCBI Taxonomy" id="1682393"/>
    <lineage>
        <taxon>Eukaryota</taxon>
        <taxon>Fungi</taxon>
        <taxon>Dikarya</taxon>
        <taxon>Ascomycota</taxon>
        <taxon>Pezizomycotina</taxon>
        <taxon>Sordariomycetes</taxon>
        <taxon>Xylariomycetidae</taxon>
        <taxon>Xylariales</taxon>
        <taxon>Microdochiaceae</taxon>
        <taxon>Microdochium</taxon>
    </lineage>
</organism>
<reference evidence="3" key="1">
    <citation type="journal article" date="2021" name="Nat. Commun.">
        <title>Genetic determinants of endophytism in the Arabidopsis root mycobiome.</title>
        <authorList>
            <person name="Mesny F."/>
            <person name="Miyauchi S."/>
            <person name="Thiergart T."/>
            <person name="Pickel B."/>
            <person name="Atanasova L."/>
            <person name="Karlsson M."/>
            <person name="Huettel B."/>
            <person name="Barry K.W."/>
            <person name="Haridas S."/>
            <person name="Chen C."/>
            <person name="Bauer D."/>
            <person name="Andreopoulos W."/>
            <person name="Pangilinan J."/>
            <person name="LaButti K."/>
            <person name="Riley R."/>
            <person name="Lipzen A."/>
            <person name="Clum A."/>
            <person name="Drula E."/>
            <person name="Henrissat B."/>
            <person name="Kohler A."/>
            <person name="Grigoriev I.V."/>
            <person name="Martin F.M."/>
            <person name="Hacquard S."/>
        </authorList>
    </citation>
    <scope>NUCLEOTIDE SEQUENCE</scope>
    <source>
        <strain evidence="3">MPI-CAGE-CH-0230</strain>
    </source>
</reference>
<evidence type="ECO:0000256" key="1">
    <source>
        <dbReference type="ARBA" id="ARBA00022801"/>
    </source>
</evidence>
<comment type="caution">
    <text evidence="3">The sequence shown here is derived from an EMBL/GenBank/DDBJ whole genome shotgun (WGS) entry which is preliminary data.</text>
</comment>
<dbReference type="InterPro" id="IPR013094">
    <property type="entry name" value="AB_hydrolase_3"/>
</dbReference>
<keyword evidence="1 3" id="KW-0378">Hydrolase</keyword>
<gene>
    <name evidence="3" type="ORF">B0I36DRAFT_293289</name>
</gene>
<dbReference type="PANTHER" id="PTHR48081:SF8">
    <property type="entry name" value="ALPHA_BETA HYDROLASE FOLD-3 DOMAIN-CONTAINING PROTEIN-RELATED"/>
    <property type="match status" value="1"/>
</dbReference>
<dbReference type="Gene3D" id="3.40.50.1820">
    <property type="entry name" value="alpha/beta hydrolase"/>
    <property type="match status" value="1"/>
</dbReference>
<feature type="domain" description="Alpha/beta hydrolase fold-3" evidence="2">
    <location>
        <begin position="97"/>
        <end position="305"/>
    </location>
</feature>
<dbReference type="EMBL" id="JAGTJQ010000008">
    <property type="protein sequence ID" value="KAH7025679.1"/>
    <property type="molecule type" value="Genomic_DNA"/>
</dbReference>
<keyword evidence="4" id="KW-1185">Reference proteome</keyword>
<dbReference type="Pfam" id="PF07859">
    <property type="entry name" value="Abhydrolase_3"/>
    <property type="match status" value="1"/>
</dbReference>
<evidence type="ECO:0000313" key="3">
    <source>
        <dbReference type="EMBL" id="KAH7025679.1"/>
    </source>
</evidence>
<protein>
    <submittedName>
        <fullName evidence="3">Alpha/Beta hydrolase protein</fullName>
    </submittedName>
</protein>
<dbReference type="GeneID" id="70181339"/>